<proteinExistence type="predicted"/>
<dbReference type="OrthoDB" id="5519740at2759"/>
<dbReference type="RefSeq" id="XP_025350622.1">
    <property type="nucleotide sequence ID" value="XM_025491244.1"/>
</dbReference>
<dbReference type="AlphaFoldDB" id="A0A316UE53"/>
<reference evidence="2 3" key="1">
    <citation type="journal article" date="2018" name="Mol. Biol. Evol.">
        <title>Broad Genomic Sampling Reveals a Smut Pathogenic Ancestry of the Fungal Clade Ustilaginomycotina.</title>
        <authorList>
            <person name="Kijpornyongpan T."/>
            <person name="Mondo S.J."/>
            <person name="Barry K."/>
            <person name="Sandor L."/>
            <person name="Lee J."/>
            <person name="Lipzen A."/>
            <person name="Pangilinan J."/>
            <person name="LaButti K."/>
            <person name="Hainaut M."/>
            <person name="Henrissat B."/>
            <person name="Grigoriev I.V."/>
            <person name="Spatafora J.W."/>
            <person name="Aime M.C."/>
        </authorList>
    </citation>
    <scope>NUCLEOTIDE SEQUENCE [LARGE SCALE GENOMIC DNA]</scope>
    <source>
        <strain evidence="2 3">MCA 4718</strain>
    </source>
</reference>
<gene>
    <name evidence="2" type="ORF">BCV69DRAFT_279412</name>
</gene>
<dbReference type="Gene3D" id="3.30.70.1060">
    <property type="entry name" value="Dimeric alpha+beta barrel"/>
    <property type="match status" value="1"/>
</dbReference>
<dbReference type="PANTHER" id="PTHR33606:SF3">
    <property type="entry name" value="PROTEIN YCII"/>
    <property type="match status" value="1"/>
</dbReference>
<name>A0A316UE53_9BASI</name>
<evidence type="ECO:0000313" key="3">
    <source>
        <dbReference type="Proteomes" id="UP000245942"/>
    </source>
</evidence>
<dbReference type="EMBL" id="KZ819321">
    <property type="protein sequence ID" value="PWN23462.1"/>
    <property type="molecule type" value="Genomic_DNA"/>
</dbReference>
<sequence>MAFSLLARCAQQPARSVCLASPSAPRFFSSTPCTLAAGPYTRPTSSVLHPYLIVAQDAPDALSTRLSVREEHLAGAKEGHENGRITLGGALLSKDHGQAGEGKEKVKSIIGSVLVVMAESQEEARKAVEKDVYSTSGVFAKVDVWPFMPALHHAAAQPEATEAAEAAKELANKARASLGDLRETETNKWKEAAMRSLEFLRKGGTRQTS</sequence>
<dbReference type="Proteomes" id="UP000245942">
    <property type="component" value="Unassembled WGS sequence"/>
</dbReference>
<dbReference type="Pfam" id="PF03795">
    <property type="entry name" value="YCII"/>
    <property type="match status" value="1"/>
</dbReference>
<evidence type="ECO:0000259" key="1">
    <source>
        <dbReference type="Pfam" id="PF03795"/>
    </source>
</evidence>
<dbReference type="InterPro" id="IPR011008">
    <property type="entry name" value="Dimeric_a/b-barrel"/>
</dbReference>
<evidence type="ECO:0000313" key="2">
    <source>
        <dbReference type="EMBL" id="PWN23462.1"/>
    </source>
</evidence>
<dbReference type="InterPro" id="IPR051807">
    <property type="entry name" value="Sec-metab_biosynth-assoc"/>
</dbReference>
<dbReference type="PANTHER" id="PTHR33606">
    <property type="entry name" value="PROTEIN YCII"/>
    <property type="match status" value="1"/>
</dbReference>
<protein>
    <recommendedName>
        <fullName evidence="1">YCII-related domain-containing protein</fullName>
    </recommendedName>
</protein>
<dbReference type="InterPro" id="IPR005545">
    <property type="entry name" value="YCII"/>
</dbReference>
<organism evidence="2 3">
    <name type="scientific">Pseudomicrostroma glucosiphilum</name>
    <dbReference type="NCBI Taxonomy" id="1684307"/>
    <lineage>
        <taxon>Eukaryota</taxon>
        <taxon>Fungi</taxon>
        <taxon>Dikarya</taxon>
        <taxon>Basidiomycota</taxon>
        <taxon>Ustilaginomycotina</taxon>
        <taxon>Exobasidiomycetes</taxon>
        <taxon>Microstromatales</taxon>
        <taxon>Microstromatales incertae sedis</taxon>
        <taxon>Pseudomicrostroma</taxon>
    </lineage>
</organism>
<dbReference type="SUPFAM" id="SSF54909">
    <property type="entry name" value="Dimeric alpha+beta barrel"/>
    <property type="match status" value="1"/>
</dbReference>
<dbReference type="GeneID" id="37012978"/>
<keyword evidence="3" id="KW-1185">Reference proteome</keyword>
<feature type="domain" description="YCII-related" evidence="1">
    <location>
        <begin position="51"/>
        <end position="147"/>
    </location>
</feature>
<accession>A0A316UE53</accession>